<evidence type="ECO:0000259" key="7">
    <source>
        <dbReference type="PROSITE" id="PS50808"/>
    </source>
</evidence>
<feature type="compositionally biased region" description="Polar residues" evidence="6">
    <location>
        <begin position="1040"/>
        <end position="1059"/>
    </location>
</feature>
<keyword evidence="9" id="KW-1185">Reference proteome</keyword>
<evidence type="ECO:0000256" key="2">
    <source>
        <dbReference type="ARBA" id="ARBA00022771"/>
    </source>
</evidence>
<dbReference type="InterPro" id="IPR058922">
    <property type="entry name" value="WHD_DRP"/>
</dbReference>
<dbReference type="OrthoDB" id="771937at2759"/>
<dbReference type="EnsemblPlants" id="TraesCS7D02G010700.1">
    <property type="protein sequence ID" value="TraesCS7D02G010700.1"/>
    <property type="gene ID" value="TraesCS7D02G010700"/>
</dbReference>
<dbReference type="SUPFAM" id="SSF57667">
    <property type="entry name" value="beta-beta-alpha zinc fingers"/>
    <property type="match status" value="1"/>
</dbReference>
<feature type="region of interest" description="Disordered" evidence="6">
    <location>
        <begin position="1038"/>
        <end position="1059"/>
    </location>
</feature>
<dbReference type="InterPro" id="IPR027417">
    <property type="entry name" value="P-loop_NTPase"/>
</dbReference>
<dbReference type="InterPro" id="IPR032675">
    <property type="entry name" value="LRR_dom_sf"/>
</dbReference>
<dbReference type="Gene3D" id="1.10.10.10">
    <property type="entry name" value="Winged helix-like DNA-binding domain superfamily/Winged helix DNA-binding domain"/>
    <property type="match status" value="1"/>
</dbReference>
<evidence type="ECO:0000256" key="6">
    <source>
        <dbReference type="SAM" id="MobiDB-lite"/>
    </source>
</evidence>
<organism evidence="8">
    <name type="scientific">Triticum aestivum</name>
    <name type="common">Wheat</name>
    <dbReference type="NCBI Taxonomy" id="4565"/>
    <lineage>
        <taxon>Eukaryota</taxon>
        <taxon>Viridiplantae</taxon>
        <taxon>Streptophyta</taxon>
        <taxon>Embryophyta</taxon>
        <taxon>Tracheophyta</taxon>
        <taxon>Spermatophyta</taxon>
        <taxon>Magnoliopsida</taxon>
        <taxon>Liliopsida</taxon>
        <taxon>Poales</taxon>
        <taxon>Poaceae</taxon>
        <taxon>BOP clade</taxon>
        <taxon>Pooideae</taxon>
        <taxon>Triticodae</taxon>
        <taxon>Triticeae</taxon>
        <taxon>Triticinae</taxon>
        <taxon>Triticum</taxon>
    </lineage>
</organism>
<dbReference type="InterPro" id="IPR002182">
    <property type="entry name" value="NB-ARC"/>
</dbReference>
<dbReference type="Gramene" id="TraesROB_scaffold_048328_01G000400.1">
    <property type="protein sequence ID" value="TraesROB_scaffold_048328_01G000400.1"/>
    <property type="gene ID" value="TraesROB_scaffold_048328_01G000400"/>
</dbReference>
<proteinExistence type="predicted"/>
<evidence type="ECO:0000256" key="4">
    <source>
        <dbReference type="ARBA" id="ARBA00022833"/>
    </source>
</evidence>
<keyword evidence="1" id="KW-0479">Metal-binding</keyword>
<dbReference type="InterPro" id="IPR036388">
    <property type="entry name" value="WH-like_DNA-bd_sf"/>
</dbReference>
<dbReference type="OMA" id="THEDMIA"/>
<dbReference type="Gramene" id="TraesRN7D0100021600.1">
    <property type="protein sequence ID" value="TraesRN7D0100021600.1"/>
    <property type="gene ID" value="TraesRN7D0100021600"/>
</dbReference>
<dbReference type="SUPFAM" id="SSF52058">
    <property type="entry name" value="L domain-like"/>
    <property type="match status" value="2"/>
</dbReference>
<dbReference type="SUPFAM" id="SSF52540">
    <property type="entry name" value="P-loop containing nucleoside triphosphate hydrolases"/>
    <property type="match status" value="1"/>
</dbReference>
<dbReference type="Gramene" id="TraesCS7D03G0024600.1">
    <property type="protein sequence ID" value="TraesCS7D03G0024600.1.CDS"/>
    <property type="gene ID" value="TraesCS7D03G0024600"/>
</dbReference>
<dbReference type="Gramene" id="TraesCS7D02G010700.1">
    <property type="protein sequence ID" value="TraesCS7D02G010700.1"/>
    <property type="gene ID" value="TraesCS7D02G010700"/>
</dbReference>
<dbReference type="PRINTS" id="PR00364">
    <property type="entry name" value="DISEASERSIST"/>
</dbReference>
<dbReference type="Pfam" id="PF23559">
    <property type="entry name" value="WHD_DRP"/>
    <property type="match status" value="1"/>
</dbReference>
<dbReference type="InterPro" id="IPR036236">
    <property type="entry name" value="Znf_C2H2_sf"/>
</dbReference>
<protein>
    <recommendedName>
        <fullName evidence="7">BED-type domain-containing protein</fullName>
    </recommendedName>
</protein>
<dbReference type="GO" id="GO:0003677">
    <property type="term" value="F:DNA binding"/>
    <property type="evidence" value="ECO:0007669"/>
    <property type="project" value="InterPro"/>
</dbReference>
<evidence type="ECO:0000256" key="3">
    <source>
        <dbReference type="ARBA" id="ARBA00022821"/>
    </source>
</evidence>
<keyword evidence="3" id="KW-0611">Plant defense</keyword>
<dbReference type="Gramene" id="TraesCAD_scaffold_085854_01G000200.1">
    <property type="protein sequence ID" value="TraesCAD_scaffold_085854_01G000200.1"/>
    <property type="gene ID" value="TraesCAD_scaffold_085854_01G000200"/>
</dbReference>
<name>A0A3B6T7E3_WHEAT</name>
<sequence length="1447" mass="163071">MEEGIGWLALAILSSPLIDKHDPWVSEAGLAEEMEGLKSEIKGVHMVVSAVKGRALGNEALAGSLVHLKEVLYDAGNLVDDLNYYRLQQGKPASIDPTSSSRGKRLRSKAWDHFVVTRDGNDNPVHAECKYCHTIVQCKTKYGTGVLSRHVKSASCMEITRALPSHQPQDSSSSISNVTGEAMPVSVCNSSSRKRMRIGHESTQVTTDNTNLWNKDGFSSRLRGLINQLQGIQGDVRRVLNIPVLDSVAASNHRWSTTYDTCRRTSSLHQRKMYGRFAEKKFIIKLISQHKSAGGVTVLPILGIGGIGKTALAQLVYNDPAVENQFDHKIWIWVSNNFDEVRLTREMLDFVSQETHGGLCNLAKLQEILKGSIKSKRILLILDDVWDDKNDCQWDQLLAPFKSDNANNNLILMTTRKPSVAKRRGTAEPIKLGPLEKDDFWLLFKAHAFGDENYEEQESLSGIGQKIAQKLKGNPLAAQTAGALLREHLTVEHWTNGLKNEDWKSLHLSSGIMSSLKLCYDELPFPLQQCFSYCSIFPYGYQFPAEELVCMWISHGFVKLDDSSASLKDTGWYYLTDLVNLGFFEQVISSVRQTSYSISGLMHEFARVVSRRECATIDGIYCNEILPTVHHLSILTDSVYSMDDQMSNIPCTKMFEEKMRSSFTSVTKLRSLVLIGQYDSFFFKAFQEVFQKEHHLRVLHLSATSADFHSFLSSRVNHRHLQYLKLQDSHVELGSSPQVSSKCFNRVLDGWLTSLQTIHLENCGECWMVPSLKRLPSLTRLFLRNMQKVREVSFPSLEELVLVEMSELESCVCTSLGDMNSSLRLLDIRNCHALKMFDLLEKHHSFKMKKGSWLPNLRKFIVCDCPHLEVVVPLRPSATFSELLISRVSTSLTMDEFYMETFEIRPNSLLGESFGEMRLDEKILAFHNLRDLKCLEINSCWNLTSIPLISFHQLVSLESLTIGHCTKLFSSDVVSAHTHEDMIAADYIALPCLESLSIFSCGITGKWLSLMLRHAPAVKKLMLNGCPKLTQLRIEEEENGQSNLNPASEASSSGYQNGLSASSDPDGLWCIPSNLTTSLKTITIERCPHLIFDGSRKGFSRVTSLKELQILGGCPKMLSSFVHRKLLLPQSLEQIAIYEYPQETIQPYFLNNRTCLKKIHLFYSSALNSLMLHSCTSLEDLTIRECKSLTALHGMESLRTLRALALYWNSSLELLELKPLTLLEDLEIVHCTLLAPLEGLRSLVNLRHFKVVGSLTGFGESCDGTIFPKLESLTIDMLSCLTTPFCKGLTCLQRLKLYDLKEARLTDEQEKALLLHRSLQDLHFLNCDDLVHLPARLHSLPSLKRLKIVWCPRISELPKEGLPPSLEKLVIVCCDDLEDLPADLHSLPSLKKLKIECCKGLSRLPKEGLPPSLEQLEVEDCSSKLSKQCRLLETRMLKVKIDEPFLG</sequence>
<dbReference type="SMR" id="A0A3B6T7E3"/>
<dbReference type="InterPro" id="IPR003656">
    <property type="entry name" value="Znf_BED"/>
</dbReference>
<dbReference type="PANTHER" id="PTHR36766">
    <property type="entry name" value="PLANT BROAD-SPECTRUM MILDEW RESISTANCE PROTEIN RPW8"/>
    <property type="match status" value="1"/>
</dbReference>
<feature type="domain" description="BED-type" evidence="7">
    <location>
        <begin position="105"/>
        <end position="163"/>
    </location>
</feature>
<evidence type="ECO:0000313" key="9">
    <source>
        <dbReference type="Proteomes" id="UP000019116"/>
    </source>
</evidence>
<keyword evidence="2 5" id="KW-0863">Zinc-finger</keyword>
<dbReference type="Gene3D" id="3.80.10.10">
    <property type="entry name" value="Ribonuclease Inhibitor"/>
    <property type="match status" value="4"/>
</dbReference>
<reference evidence="8" key="1">
    <citation type="submission" date="2018-08" db="EMBL/GenBank/DDBJ databases">
        <authorList>
            <person name="Rossello M."/>
        </authorList>
    </citation>
    <scope>NUCLEOTIDE SEQUENCE [LARGE SCALE GENOMIC DNA]</scope>
    <source>
        <strain evidence="8">cv. Chinese Spring</strain>
    </source>
</reference>
<evidence type="ECO:0000256" key="1">
    <source>
        <dbReference type="ARBA" id="ARBA00022723"/>
    </source>
</evidence>
<dbReference type="Proteomes" id="UP000019116">
    <property type="component" value="Chromosome 7D"/>
</dbReference>
<evidence type="ECO:0000313" key="8">
    <source>
        <dbReference type="EnsemblPlants" id="TraesCS7D02G010700.1"/>
    </source>
</evidence>
<dbReference type="PROSITE" id="PS50808">
    <property type="entry name" value="ZF_BED"/>
    <property type="match status" value="1"/>
</dbReference>
<keyword evidence="4" id="KW-0862">Zinc</keyword>
<accession>A0A3B6T7E3</accession>
<dbReference type="GO" id="GO:0008270">
    <property type="term" value="F:zinc ion binding"/>
    <property type="evidence" value="ECO:0007669"/>
    <property type="project" value="UniProtKB-KW"/>
</dbReference>
<dbReference type="PANTHER" id="PTHR36766:SF73">
    <property type="entry name" value="NB-ARC DOMAIN-CONTAINING PROTEIN"/>
    <property type="match status" value="1"/>
</dbReference>
<reference evidence="8" key="2">
    <citation type="submission" date="2018-10" db="UniProtKB">
        <authorList>
            <consortium name="EnsemblPlants"/>
        </authorList>
    </citation>
    <scope>IDENTIFICATION</scope>
</reference>
<dbReference type="Gene3D" id="3.40.50.300">
    <property type="entry name" value="P-loop containing nucleotide triphosphate hydrolases"/>
    <property type="match status" value="1"/>
</dbReference>
<dbReference type="Pfam" id="PF00931">
    <property type="entry name" value="NB-ARC"/>
    <property type="match status" value="1"/>
</dbReference>
<evidence type="ECO:0000256" key="5">
    <source>
        <dbReference type="PROSITE-ProRule" id="PRU00027"/>
    </source>
</evidence>
<dbReference type="STRING" id="4565.A0A3B6T7E3"/>
<dbReference type="Gramene" id="TraesWEE_scaffold_010265_01G000400.1">
    <property type="protein sequence ID" value="TraesWEE_scaffold_010265_01G000400.1"/>
    <property type="gene ID" value="TraesWEE_scaffold_010265_01G000400"/>
</dbReference>
<dbReference type="GO" id="GO:0006952">
    <property type="term" value="P:defense response"/>
    <property type="evidence" value="ECO:0007669"/>
    <property type="project" value="UniProtKB-KW"/>
</dbReference>
<dbReference type="SMART" id="SM00614">
    <property type="entry name" value="ZnF_BED"/>
    <property type="match status" value="1"/>
</dbReference>
<dbReference type="GO" id="GO:0043531">
    <property type="term" value="F:ADP binding"/>
    <property type="evidence" value="ECO:0007669"/>
    <property type="project" value="InterPro"/>
</dbReference>